<evidence type="ECO:0000256" key="1">
    <source>
        <dbReference type="ARBA" id="ARBA00006336"/>
    </source>
</evidence>
<feature type="transmembrane region" description="Helical" evidence="2">
    <location>
        <begin position="115"/>
        <end position="141"/>
    </location>
</feature>
<feature type="transmembrane region" description="Helical" evidence="2">
    <location>
        <begin position="84"/>
        <end position="103"/>
    </location>
</feature>
<dbReference type="InterPro" id="IPR050993">
    <property type="entry name" value="Isochorismatase_domain"/>
</dbReference>
<sequence length="493" mass="54960">MWSSAIRSHALLYIQLIIISAVLWFSNVGASVTTTDSIAFDSNQATISPPLLVKRNRIETLTTTAECDFFLCSIAGTPQAATTFLLGTITLLINVIAFFLALYNMDYPPLRAKQLLLVGLGLMGGCCWFYGFMLAAGLLIVPDLLPSCPFWTVVVQISLGSLTIVTTILLRLYRLFRVIVQGSIYYVGKRIHISAFNEFRENKILLLFALVAFFFNLVFNATKLFHNSWAQMIVAMITLIIVHMNFWILIWEPLYACYFNREDYLMDFLIELNGAGQSSHGTSDPIYSNSTCNHVYPGHSSPLSTAFFLRDIPERFRPHIWEYPHVDATANKMVQASKVLKVPLVVTEHVPKTFGTTAAELDVTTAVCCLSKTKFSMWTDQVKDLVLNKLQSKSAVLFGIESHVCVTQTALDLLRNNIDVYVLADGVSSINKDEVKIALKRLEQAGAIITSSESILFQMMVDSTHEQFKAISKLVKDSKEASAAALETFGPNL</sequence>
<feature type="transmembrane region" description="Helical" evidence="2">
    <location>
        <begin position="12"/>
        <end position="32"/>
    </location>
</feature>
<comment type="similarity">
    <text evidence="1">Belongs to the isochorismatase family.</text>
</comment>
<dbReference type="AlphaFoldDB" id="A0A177WVT8"/>
<dbReference type="Pfam" id="PF00857">
    <property type="entry name" value="Isochorismatase"/>
    <property type="match status" value="1"/>
</dbReference>
<keyword evidence="2" id="KW-0472">Membrane</keyword>
<feature type="domain" description="Isochorismatase-like" evidence="3">
    <location>
        <begin position="306"/>
        <end position="453"/>
    </location>
</feature>
<dbReference type="VEuPathDB" id="FungiDB:BDEG_27435"/>
<dbReference type="Proteomes" id="UP000077115">
    <property type="component" value="Unassembled WGS sequence"/>
</dbReference>
<dbReference type="eggNOG" id="KOG4044">
    <property type="taxonomic scope" value="Eukaryota"/>
</dbReference>
<feature type="transmembrane region" description="Helical" evidence="2">
    <location>
        <begin position="228"/>
        <end position="251"/>
    </location>
</feature>
<proteinExistence type="inferred from homology"/>
<protein>
    <recommendedName>
        <fullName evidence="3">Isochorismatase-like domain-containing protein</fullName>
    </recommendedName>
</protein>
<keyword evidence="2" id="KW-1133">Transmembrane helix</keyword>
<evidence type="ECO:0000259" key="3">
    <source>
        <dbReference type="Pfam" id="PF00857"/>
    </source>
</evidence>
<dbReference type="InterPro" id="IPR000868">
    <property type="entry name" value="Isochorismatase-like_dom"/>
</dbReference>
<dbReference type="PANTHER" id="PTHR14119:SF3">
    <property type="entry name" value="ISOCHORISMATASE DOMAIN-CONTAINING PROTEIN 2"/>
    <property type="match status" value="1"/>
</dbReference>
<reference evidence="4 5" key="1">
    <citation type="submission" date="2006-10" db="EMBL/GenBank/DDBJ databases">
        <title>The Genome Sequence of Batrachochytrium dendrobatidis JEL423.</title>
        <authorList>
            <consortium name="The Broad Institute Genome Sequencing Platform"/>
            <person name="Birren B."/>
            <person name="Lander E."/>
            <person name="Galagan J."/>
            <person name="Cuomo C."/>
            <person name="Devon K."/>
            <person name="Jaffe D."/>
            <person name="Butler J."/>
            <person name="Alvarez P."/>
            <person name="Gnerre S."/>
            <person name="Grabherr M."/>
            <person name="Kleber M."/>
            <person name="Mauceli E."/>
            <person name="Brockman W."/>
            <person name="Young S."/>
            <person name="LaButti K."/>
            <person name="Sykes S."/>
            <person name="DeCaprio D."/>
            <person name="Crawford M."/>
            <person name="Koehrsen M."/>
            <person name="Engels R."/>
            <person name="Montgomery P."/>
            <person name="Pearson M."/>
            <person name="Howarth C."/>
            <person name="Larson L."/>
            <person name="White J."/>
            <person name="O'Leary S."/>
            <person name="Kodira C."/>
            <person name="Zeng Q."/>
            <person name="Yandava C."/>
            <person name="Alvarado L."/>
            <person name="Longcore J."/>
            <person name="James T."/>
        </authorList>
    </citation>
    <scope>NUCLEOTIDE SEQUENCE [LARGE SCALE GENOMIC DNA]</scope>
    <source>
        <strain evidence="4 5">JEL423</strain>
    </source>
</reference>
<name>A0A177WVT8_BATDL</name>
<dbReference type="InterPro" id="IPR036380">
    <property type="entry name" value="Isochorismatase-like_sf"/>
</dbReference>
<dbReference type="EMBL" id="DS022311">
    <property type="protein sequence ID" value="OAJ44169.1"/>
    <property type="molecule type" value="Genomic_DNA"/>
</dbReference>
<reference evidence="4 5" key="2">
    <citation type="submission" date="2016-05" db="EMBL/GenBank/DDBJ databases">
        <title>Lineage-specific infection strategies underlie the spectrum of fungal disease in amphibians.</title>
        <authorList>
            <person name="Cuomo C.A."/>
            <person name="Farrer R.A."/>
            <person name="James T."/>
            <person name="Longcore J."/>
            <person name="Birren B."/>
        </authorList>
    </citation>
    <scope>NUCLEOTIDE SEQUENCE [LARGE SCALE GENOMIC DNA]</scope>
    <source>
        <strain evidence="4 5">JEL423</strain>
    </source>
</reference>
<feature type="transmembrane region" description="Helical" evidence="2">
    <location>
        <begin position="204"/>
        <end position="222"/>
    </location>
</feature>
<evidence type="ECO:0000313" key="5">
    <source>
        <dbReference type="Proteomes" id="UP000077115"/>
    </source>
</evidence>
<dbReference type="PANTHER" id="PTHR14119">
    <property type="entry name" value="HYDROLASE"/>
    <property type="match status" value="1"/>
</dbReference>
<keyword evidence="2" id="KW-0812">Transmembrane</keyword>
<evidence type="ECO:0000313" key="4">
    <source>
        <dbReference type="EMBL" id="OAJ44169.1"/>
    </source>
</evidence>
<dbReference type="Gene3D" id="3.40.50.850">
    <property type="entry name" value="Isochorismatase-like"/>
    <property type="match status" value="1"/>
</dbReference>
<organism evidence="4 5">
    <name type="scientific">Batrachochytrium dendrobatidis (strain JEL423)</name>
    <dbReference type="NCBI Taxonomy" id="403673"/>
    <lineage>
        <taxon>Eukaryota</taxon>
        <taxon>Fungi</taxon>
        <taxon>Fungi incertae sedis</taxon>
        <taxon>Chytridiomycota</taxon>
        <taxon>Chytridiomycota incertae sedis</taxon>
        <taxon>Chytridiomycetes</taxon>
        <taxon>Rhizophydiales</taxon>
        <taxon>Rhizophydiales incertae sedis</taxon>
        <taxon>Batrachochytrium</taxon>
    </lineage>
</organism>
<feature type="transmembrane region" description="Helical" evidence="2">
    <location>
        <begin position="153"/>
        <end position="173"/>
    </location>
</feature>
<accession>A0A177WVT8</accession>
<gene>
    <name evidence="4" type="ORF">BDEG_27435</name>
</gene>
<dbReference type="OrthoDB" id="269496at2759"/>
<evidence type="ECO:0000256" key="2">
    <source>
        <dbReference type="SAM" id="Phobius"/>
    </source>
</evidence>
<dbReference type="STRING" id="403673.A0A177WVT8"/>
<dbReference type="SUPFAM" id="SSF52499">
    <property type="entry name" value="Isochorismatase-like hydrolases"/>
    <property type="match status" value="1"/>
</dbReference>